<evidence type="ECO:0000313" key="1">
    <source>
        <dbReference type="EnsemblMetazoa" id="PPA34618.1"/>
    </source>
</evidence>
<sequence length="175" mass="20079">MRHRSLFKTTLLAGEVGGSHCILSKGSSSDKKRYLRSWVNKTFDLQVGTSPQCNKCEQWTIEARPPPWQGKVTFYEACTEKYLRGHEGYLDHSGYQWEPWTPHENEDGSWSFSTGSYAWLQVDDNGKVSSSKNVAKSEHKSFWLEPWPENDVPQNVAAEPSTSIHEYVRKHDNIS</sequence>
<dbReference type="PANTHER" id="PTHR33351">
    <property type="entry name" value="HISACTOPHILIN-1-RELATED"/>
    <property type="match status" value="1"/>
</dbReference>
<organism evidence="1 2">
    <name type="scientific">Pristionchus pacificus</name>
    <name type="common">Parasitic nematode worm</name>
    <dbReference type="NCBI Taxonomy" id="54126"/>
    <lineage>
        <taxon>Eukaryota</taxon>
        <taxon>Metazoa</taxon>
        <taxon>Ecdysozoa</taxon>
        <taxon>Nematoda</taxon>
        <taxon>Chromadorea</taxon>
        <taxon>Rhabditida</taxon>
        <taxon>Rhabditina</taxon>
        <taxon>Diplogasteromorpha</taxon>
        <taxon>Diplogasteroidea</taxon>
        <taxon>Neodiplogasteridae</taxon>
        <taxon>Pristionchus</taxon>
    </lineage>
</organism>
<dbReference type="SUPFAM" id="SSF50405">
    <property type="entry name" value="Actin-crosslinking proteins"/>
    <property type="match status" value="1"/>
</dbReference>
<proteinExistence type="predicted"/>
<dbReference type="InterPro" id="IPR008999">
    <property type="entry name" value="Actin-crosslinking"/>
</dbReference>
<dbReference type="EnsemblMetazoa" id="PPA34618.1">
    <property type="protein sequence ID" value="PPA34618.1"/>
    <property type="gene ID" value="WBGene00272987"/>
</dbReference>
<dbReference type="GO" id="GO:0015629">
    <property type="term" value="C:actin cytoskeleton"/>
    <property type="evidence" value="ECO:0000318"/>
    <property type="project" value="GO_Central"/>
</dbReference>
<accession>A0A2A6C7D1</accession>
<reference evidence="2" key="1">
    <citation type="journal article" date="2008" name="Nat. Genet.">
        <title>The Pristionchus pacificus genome provides a unique perspective on nematode lifestyle and parasitism.</title>
        <authorList>
            <person name="Dieterich C."/>
            <person name="Clifton S.W."/>
            <person name="Schuster L.N."/>
            <person name="Chinwalla A."/>
            <person name="Delehaunty K."/>
            <person name="Dinkelacker I."/>
            <person name="Fulton L."/>
            <person name="Fulton R."/>
            <person name="Godfrey J."/>
            <person name="Minx P."/>
            <person name="Mitreva M."/>
            <person name="Roeseler W."/>
            <person name="Tian H."/>
            <person name="Witte H."/>
            <person name="Yang S.P."/>
            <person name="Wilson R.K."/>
            <person name="Sommer R.J."/>
        </authorList>
    </citation>
    <scope>NUCLEOTIDE SEQUENCE [LARGE SCALE GENOMIC DNA]</scope>
    <source>
        <strain evidence="2">PS312</strain>
    </source>
</reference>
<dbReference type="PANTHER" id="PTHR33351:SF1">
    <property type="entry name" value="IG-LIKE DOMAIN-CONTAINING PROTEIN-RELATED"/>
    <property type="match status" value="1"/>
</dbReference>
<dbReference type="GO" id="GO:0030041">
    <property type="term" value="P:actin filament polymerization"/>
    <property type="evidence" value="ECO:0000318"/>
    <property type="project" value="GO_Central"/>
</dbReference>
<protein>
    <submittedName>
        <fullName evidence="1">Uncharacterized protein</fullName>
    </submittedName>
</protein>
<dbReference type="Gene3D" id="2.80.10.50">
    <property type="match status" value="1"/>
</dbReference>
<keyword evidence="2" id="KW-1185">Reference proteome</keyword>
<dbReference type="AlphaFoldDB" id="A0A2A6C7D1"/>
<accession>A0A8R1YP44</accession>
<name>A0A2A6C7D1_PRIPA</name>
<reference evidence="1" key="2">
    <citation type="submission" date="2022-06" db="UniProtKB">
        <authorList>
            <consortium name="EnsemblMetazoa"/>
        </authorList>
    </citation>
    <scope>IDENTIFICATION</scope>
    <source>
        <strain evidence="1">PS312</strain>
    </source>
</reference>
<dbReference type="InterPro" id="IPR052883">
    <property type="entry name" value="Hisactophilin"/>
</dbReference>
<gene>
    <name evidence="1" type="primary">WBGene00272987</name>
</gene>
<dbReference type="Proteomes" id="UP000005239">
    <property type="component" value="Unassembled WGS sequence"/>
</dbReference>
<dbReference type="GO" id="GO:0051015">
    <property type="term" value="F:actin filament binding"/>
    <property type="evidence" value="ECO:0000318"/>
    <property type="project" value="GO_Central"/>
</dbReference>
<evidence type="ECO:0000313" key="2">
    <source>
        <dbReference type="Proteomes" id="UP000005239"/>
    </source>
</evidence>